<accession>A0ABR2YKH3</accession>
<keyword evidence="5" id="KW-1185">Reference proteome</keyword>
<evidence type="ECO:0000313" key="5">
    <source>
        <dbReference type="Proteomes" id="UP001491310"/>
    </source>
</evidence>
<gene>
    <name evidence="4" type="ORF">WJX75_001086</name>
</gene>
<dbReference type="EMBL" id="JALJOT010000009">
    <property type="protein sequence ID" value="KAK9907303.1"/>
    <property type="molecule type" value="Genomic_DNA"/>
</dbReference>
<organism evidence="4 5">
    <name type="scientific">Coccomyxa subellipsoidea</name>
    <dbReference type="NCBI Taxonomy" id="248742"/>
    <lineage>
        <taxon>Eukaryota</taxon>
        <taxon>Viridiplantae</taxon>
        <taxon>Chlorophyta</taxon>
        <taxon>core chlorophytes</taxon>
        <taxon>Trebouxiophyceae</taxon>
        <taxon>Trebouxiophyceae incertae sedis</taxon>
        <taxon>Coccomyxaceae</taxon>
        <taxon>Coccomyxa</taxon>
    </lineage>
</organism>
<sequence length="660" mass="73099">MRTSAFDSPKVASHGRRQQHFIGAENIDNLRRNLASCQEALQTTRCWQQDTQCALDQTVQQLQWVLNTLAQRDGELAVAGRTFTAQETELRRCRALLKKRTVAMKEEEAAKHIYGQALKVERLKRQQSETRCQQLEIEKAALEQKILALQGSKPHCYTLVKEHHQAAQAKATDLTAKEEDRAQPSAPTEMKPSMSAFSAPTSEHLLAAAPVSSATSYHSATSSVKSSSPAAQSDEDEDILRLLMGDAYRPVKRHSHYTCTTTAAEGTAMQDAPMQPAPTTDSQACIDKEVERLRREGLQWKESCKVAVDHANEAGVIIHRLEADNARQKEEFARLQMLHDRCKEVLNCAGELPIIPQSVYEAIEWRGLSAGGWGSVSFGNLPVALKLPIQNDDVYQQALDTEGVILQALSHPNVIRPMAFVDCGGGVHGFLMEHFANNLADCFRPQGPGSTLPLQVQMRCILQIIDGVKHAHGKDLYNCDLKLENILMRADGSLVVADWGLTVRNNQALAAFTATVGYAAPEGVLQPTTPRRYDEYGVLSMAWALFTGEHPYEKLWRQYEALTACEKARVEKAVTDSALDCGSVHHRLGLAVYLNAIPGIDHVVPPRPMPECAVLYKEFLEDGMFWARSPAARNEFGLDLLRDHVQALLTDLVEEGLEAA</sequence>
<dbReference type="Proteomes" id="UP001491310">
    <property type="component" value="Unassembled WGS sequence"/>
</dbReference>
<keyword evidence="1" id="KW-0175">Coiled coil</keyword>
<name>A0ABR2YKH3_9CHLO</name>
<dbReference type="InterPro" id="IPR000719">
    <property type="entry name" value="Prot_kinase_dom"/>
</dbReference>
<reference evidence="4 5" key="1">
    <citation type="journal article" date="2024" name="Nat. Commun.">
        <title>Phylogenomics reveals the evolutionary origins of lichenization in chlorophyte algae.</title>
        <authorList>
            <person name="Puginier C."/>
            <person name="Libourel C."/>
            <person name="Otte J."/>
            <person name="Skaloud P."/>
            <person name="Haon M."/>
            <person name="Grisel S."/>
            <person name="Petersen M."/>
            <person name="Berrin J.G."/>
            <person name="Delaux P.M."/>
            <person name="Dal Grande F."/>
            <person name="Keller J."/>
        </authorList>
    </citation>
    <scope>NUCLEOTIDE SEQUENCE [LARGE SCALE GENOMIC DNA]</scope>
    <source>
        <strain evidence="4 5">SAG 216-7</strain>
    </source>
</reference>
<dbReference type="SMART" id="SM00220">
    <property type="entry name" value="S_TKc"/>
    <property type="match status" value="1"/>
</dbReference>
<dbReference type="SUPFAM" id="SSF56112">
    <property type="entry name" value="Protein kinase-like (PK-like)"/>
    <property type="match status" value="1"/>
</dbReference>
<dbReference type="Pfam" id="PF00069">
    <property type="entry name" value="Pkinase"/>
    <property type="match status" value="1"/>
</dbReference>
<evidence type="ECO:0000256" key="2">
    <source>
        <dbReference type="SAM" id="MobiDB-lite"/>
    </source>
</evidence>
<feature type="coiled-coil region" evidence="1">
    <location>
        <begin position="118"/>
        <end position="152"/>
    </location>
</feature>
<evidence type="ECO:0000313" key="4">
    <source>
        <dbReference type="EMBL" id="KAK9907303.1"/>
    </source>
</evidence>
<comment type="caution">
    <text evidence="4">The sequence shown here is derived from an EMBL/GenBank/DDBJ whole genome shotgun (WGS) entry which is preliminary data.</text>
</comment>
<dbReference type="PROSITE" id="PS50011">
    <property type="entry name" value="PROTEIN_KINASE_DOM"/>
    <property type="match status" value="1"/>
</dbReference>
<dbReference type="Gene3D" id="1.10.510.10">
    <property type="entry name" value="Transferase(Phosphotransferase) domain 1"/>
    <property type="match status" value="1"/>
</dbReference>
<protein>
    <recommendedName>
        <fullName evidence="3">Protein kinase domain-containing protein</fullName>
    </recommendedName>
</protein>
<dbReference type="InterPro" id="IPR011009">
    <property type="entry name" value="Kinase-like_dom_sf"/>
</dbReference>
<dbReference type="PANTHER" id="PTHR44329">
    <property type="entry name" value="SERINE/THREONINE-PROTEIN KINASE TNNI3K-RELATED"/>
    <property type="match status" value="1"/>
</dbReference>
<evidence type="ECO:0000259" key="3">
    <source>
        <dbReference type="PROSITE" id="PS50011"/>
    </source>
</evidence>
<feature type="domain" description="Protein kinase" evidence="3">
    <location>
        <begin position="360"/>
        <end position="660"/>
    </location>
</feature>
<dbReference type="InterPro" id="IPR051681">
    <property type="entry name" value="Ser/Thr_Kinases-Pseudokinases"/>
</dbReference>
<feature type="region of interest" description="Disordered" evidence="2">
    <location>
        <begin position="168"/>
        <end position="197"/>
    </location>
</feature>
<evidence type="ECO:0000256" key="1">
    <source>
        <dbReference type="SAM" id="Coils"/>
    </source>
</evidence>
<proteinExistence type="predicted"/>